<name>A0A0E9TCK0_ANGAN</name>
<protein>
    <submittedName>
        <fullName evidence="1">Uncharacterized protein</fullName>
    </submittedName>
</protein>
<organism evidence="1">
    <name type="scientific">Anguilla anguilla</name>
    <name type="common">European freshwater eel</name>
    <name type="synonym">Muraena anguilla</name>
    <dbReference type="NCBI Taxonomy" id="7936"/>
    <lineage>
        <taxon>Eukaryota</taxon>
        <taxon>Metazoa</taxon>
        <taxon>Chordata</taxon>
        <taxon>Craniata</taxon>
        <taxon>Vertebrata</taxon>
        <taxon>Euteleostomi</taxon>
        <taxon>Actinopterygii</taxon>
        <taxon>Neopterygii</taxon>
        <taxon>Teleostei</taxon>
        <taxon>Anguilliformes</taxon>
        <taxon>Anguillidae</taxon>
        <taxon>Anguilla</taxon>
    </lineage>
</organism>
<dbReference type="EMBL" id="GBXM01057168">
    <property type="protein sequence ID" value="JAH51409.1"/>
    <property type="molecule type" value="Transcribed_RNA"/>
</dbReference>
<evidence type="ECO:0000313" key="1">
    <source>
        <dbReference type="EMBL" id="JAH51409.1"/>
    </source>
</evidence>
<reference evidence="1" key="2">
    <citation type="journal article" date="2015" name="Fish Shellfish Immunol.">
        <title>Early steps in the European eel (Anguilla anguilla)-Vibrio vulnificus interaction in the gills: Role of the RtxA13 toxin.</title>
        <authorList>
            <person name="Callol A."/>
            <person name="Pajuelo D."/>
            <person name="Ebbesson L."/>
            <person name="Teles M."/>
            <person name="MacKenzie S."/>
            <person name="Amaro C."/>
        </authorList>
    </citation>
    <scope>NUCLEOTIDE SEQUENCE</scope>
</reference>
<sequence length="30" mass="3683">MNLKESHLFQSPYYMTDRMCGWIHTTDTYL</sequence>
<accession>A0A0E9TCK0</accession>
<dbReference type="AlphaFoldDB" id="A0A0E9TCK0"/>
<proteinExistence type="predicted"/>
<reference evidence="1" key="1">
    <citation type="submission" date="2014-11" db="EMBL/GenBank/DDBJ databases">
        <authorList>
            <person name="Amaro Gonzalez C."/>
        </authorList>
    </citation>
    <scope>NUCLEOTIDE SEQUENCE</scope>
</reference>